<dbReference type="PROSITE" id="PS50902">
    <property type="entry name" value="FLAVODOXIN_LIKE"/>
    <property type="match status" value="1"/>
</dbReference>
<evidence type="ECO:0000259" key="5">
    <source>
        <dbReference type="PROSITE" id="PS50902"/>
    </source>
</evidence>
<evidence type="ECO:0000313" key="7">
    <source>
        <dbReference type="Proteomes" id="UP001320119"/>
    </source>
</evidence>
<dbReference type="InterPro" id="IPR001226">
    <property type="entry name" value="Flavodoxin_CS"/>
</dbReference>
<dbReference type="NCBIfam" id="TIGR01755">
    <property type="entry name" value="flav_wrbA"/>
    <property type="match status" value="1"/>
</dbReference>
<name>A0AAN2BLU0_9GAMM</name>
<dbReference type="NCBIfam" id="NF002999">
    <property type="entry name" value="PRK03767.1"/>
    <property type="match status" value="1"/>
</dbReference>
<dbReference type="GO" id="GO:0009055">
    <property type="term" value="F:electron transfer activity"/>
    <property type="evidence" value="ECO:0007669"/>
    <property type="project" value="InterPro"/>
</dbReference>
<dbReference type="InterPro" id="IPR029039">
    <property type="entry name" value="Flavoprotein-like_sf"/>
</dbReference>
<organism evidence="6 7">
    <name type="scientific">Marinagarivorans cellulosilyticus</name>
    <dbReference type="NCBI Taxonomy" id="2721545"/>
    <lineage>
        <taxon>Bacteria</taxon>
        <taxon>Pseudomonadati</taxon>
        <taxon>Pseudomonadota</taxon>
        <taxon>Gammaproteobacteria</taxon>
        <taxon>Cellvibrionales</taxon>
        <taxon>Cellvibrionaceae</taxon>
        <taxon>Marinagarivorans</taxon>
    </lineage>
</organism>
<reference evidence="6 7" key="1">
    <citation type="journal article" date="2022" name="IScience">
        <title>An ultrasensitive nanofiber-based assay for enzymatic hydrolysis and deep-sea microbial degradation of cellulose.</title>
        <authorList>
            <person name="Tsudome M."/>
            <person name="Tachioka M."/>
            <person name="Miyazaki M."/>
            <person name="Uchimura K."/>
            <person name="Tsuda M."/>
            <person name="Takaki Y."/>
            <person name="Deguchi S."/>
        </authorList>
    </citation>
    <scope>NUCLEOTIDE SEQUENCE [LARGE SCALE GENOMIC DNA]</scope>
    <source>
        <strain evidence="6 7">GE09</strain>
    </source>
</reference>
<dbReference type="InterPro" id="IPR008254">
    <property type="entry name" value="Flavodoxin/NO_synth"/>
</dbReference>
<dbReference type="GO" id="GO:0003955">
    <property type="term" value="F:NAD(P)H dehydrogenase (quinone) activity"/>
    <property type="evidence" value="ECO:0007669"/>
    <property type="project" value="UniProtKB-EC"/>
</dbReference>
<dbReference type="KEGG" id="marq:MARGE09_P3641"/>
<dbReference type="Pfam" id="PF03358">
    <property type="entry name" value="FMN_red"/>
    <property type="match status" value="1"/>
</dbReference>
<dbReference type="InterPro" id="IPR010089">
    <property type="entry name" value="Flavoprotein_WrbA-like"/>
</dbReference>
<dbReference type="SUPFAM" id="SSF52218">
    <property type="entry name" value="Flavoproteins"/>
    <property type="match status" value="1"/>
</dbReference>
<dbReference type="Proteomes" id="UP001320119">
    <property type="component" value="Chromosome"/>
</dbReference>
<dbReference type="InterPro" id="IPR005025">
    <property type="entry name" value="FMN_Rdtase-like_dom"/>
</dbReference>
<dbReference type="RefSeq" id="WP_236984706.1">
    <property type="nucleotide sequence ID" value="NZ_AP023086.1"/>
</dbReference>
<dbReference type="PANTHER" id="PTHR30546">
    <property type="entry name" value="FLAVODOXIN-RELATED PROTEIN WRBA-RELATED"/>
    <property type="match status" value="1"/>
</dbReference>
<dbReference type="EC" id="1.6.5.2" evidence="6"/>
<keyword evidence="4" id="KW-0288">FMN</keyword>
<keyword evidence="3" id="KW-0285">Flavoprotein</keyword>
<evidence type="ECO:0000256" key="2">
    <source>
        <dbReference type="ARBA" id="ARBA00006961"/>
    </source>
</evidence>
<keyword evidence="6" id="KW-0560">Oxidoreductase</keyword>
<comment type="similarity">
    <text evidence="2">Belongs to the WrbA family.</text>
</comment>
<evidence type="ECO:0000313" key="6">
    <source>
        <dbReference type="EMBL" id="BCD99439.1"/>
    </source>
</evidence>
<dbReference type="PANTHER" id="PTHR30546:SF23">
    <property type="entry name" value="FLAVOPROTEIN-LIKE PROTEIN YCP4-RELATED"/>
    <property type="match status" value="1"/>
</dbReference>
<dbReference type="EMBL" id="AP023086">
    <property type="protein sequence ID" value="BCD99439.1"/>
    <property type="molecule type" value="Genomic_DNA"/>
</dbReference>
<evidence type="ECO:0000256" key="3">
    <source>
        <dbReference type="ARBA" id="ARBA00022630"/>
    </source>
</evidence>
<protein>
    <submittedName>
        <fullName evidence="6">NAD(P)H dehydrogenase (Quinone)</fullName>
        <ecNumber evidence="6">1.6.5.2</ecNumber>
    </submittedName>
</protein>
<dbReference type="Gene3D" id="3.40.50.360">
    <property type="match status" value="1"/>
</dbReference>
<dbReference type="FunFam" id="3.40.50.360:FF:000001">
    <property type="entry name" value="NAD(P)H dehydrogenase (Quinone) FQR1-like"/>
    <property type="match status" value="1"/>
</dbReference>
<dbReference type="GO" id="GO:0010181">
    <property type="term" value="F:FMN binding"/>
    <property type="evidence" value="ECO:0007669"/>
    <property type="project" value="InterPro"/>
</dbReference>
<comment type="cofactor">
    <cofactor evidence="1">
        <name>FMN</name>
        <dbReference type="ChEBI" id="CHEBI:58210"/>
    </cofactor>
</comment>
<feature type="domain" description="Flavodoxin-like" evidence="5">
    <location>
        <begin position="8"/>
        <end position="197"/>
    </location>
</feature>
<dbReference type="AlphaFoldDB" id="A0AAN2BLU0"/>
<sequence>MTTTATKVLVLYYSSQGATAALAKHVARGVNSVAHTEAVIRTVPRVQPVIEQPENAVPSTGAPYCSHEDLSSCAGLIMGSPTRFGNMAAPLKYFWDTTATQWLNGCLINKPAGVFTSSSSLHGGQESTLLSMYLPLLHHGMVIAGIPYSEPCIHTTHSGGGPYGASHHSHSANSTNTSVQLTPEEQAACFALGKRIAMLASKLAAPLPHTD</sequence>
<accession>A0AAN2BLU0</accession>
<gene>
    <name evidence="6" type="ORF">MARGE09_P3641</name>
</gene>
<evidence type="ECO:0000256" key="1">
    <source>
        <dbReference type="ARBA" id="ARBA00001917"/>
    </source>
</evidence>
<proteinExistence type="inferred from homology"/>
<keyword evidence="7" id="KW-1185">Reference proteome</keyword>
<dbReference type="PROSITE" id="PS00201">
    <property type="entry name" value="FLAVODOXIN"/>
    <property type="match status" value="1"/>
</dbReference>
<dbReference type="GO" id="GO:0016020">
    <property type="term" value="C:membrane"/>
    <property type="evidence" value="ECO:0007669"/>
    <property type="project" value="TreeGrafter"/>
</dbReference>
<evidence type="ECO:0000256" key="4">
    <source>
        <dbReference type="ARBA" id="ARBA00022643"/>
    </source>
</evidence>